<evidence type="ECO:0000313" key="1">
    <source>
        <dbReference type="EMBL" id="OAY50257.1"/>
    </source>
</evidence>
<accession>A0A2C9VVJ8</accession>
<gene>
    <name evidence="1" type="ORF">MANES_05G120800</name>
</gene>
<name>A0A2C9VVJ8_MANES</name>
<sequence length="47" mass="5671">MHKSVWKCKIVTNKDASICNHQILPIYEKSVLWRYIRENRNGPLHSY</sequence>
<protein>
    <submittedName>
        <fullName evidence="1">Uncharacterized protein</fullName>
    </submittedName>
</protein>
<dbReference type="AlphaFoldDB" id="A0A2C9VVJ8"/>
<proteinExistence type="predicted"/>
<reference evidence="1" key="1">
    <citation type="submission" date="2016-02" db="EMBL/GenBank/DDBJ databases">
        <title>WGS assembly of Manihot esculenta.</title>
        <authorList>
            <person name="Bredeson J.V."/>
            <person name="Prochnik S.E."/>
            <person name="Lyons J.B."/>
            <person name="Schmutz J."/>
            <person name="Grimwood J."/>
            <person name="Vrebalov J."/>
            <person name="Bart R.S."/>
            <person name="Amuge T."/>
            <person name="Ferguson M.E."/>
            <person name="Green R."/>
            <person name="Putnam N."/>
            <person name="Stites J."/>
            <person name="Rounsley S."/>
            <person name="Rokhsar D.S."/>
        </authorList>
    </citation>
    <scope>NUCLEOTIDE SEQUENCE [LARGE SCALE GENOMIC DNA]</scope>
    <source>
        <tissue evidence="1">Leaf</tissue>
    </source>
</reference>
<organism evidence="1">
    <name type="scientific">Manihot esculenta</name>
    <name type="common">Cassava</name>
    <name type="synonym">Jatropha manihot</name>
    <dbReference type="NCBI Taxonomy" id="3983"/>
    <lineage>
        <taxon>Eukaryota</taxon>
        <taxon>Viridiplantae</taxon>
        <taxon>Streptophyta</taxon>
        <taxon>Embryophyta</taxon>
        <taxon>Tracheophyta</taxon>
        <taxon>Spermatophyta</taxon>
        <taxon>Magnoliopsida</taxon>
        <taxon>eudicotyledons</taxon>
        <taxon>Gunneridae</taxon>
        <taxon>Pentapetalae</taxon>
        <taxon>rosids</taxon>
        <taxon>fabids</taxon>
        <taxon>Malpighiales</taxon>
        <taxon>Euphorbiaceae</taxon>
        <taxon>Crotonoideae</taxon>
        <taxon>Manihoteae</taxon>
        <taxon>Manihot</taxon>
    </lineage>
</organism>
<dbReference type="EMBL" id="CM004391">
    <property type="protein sequence ID" value="OAY50257.1"/>
    <property type="molecule type" value="Genomic_DNA"/>
</dbReference>